<dbReference type="EMBL" id="AMCI01000223">
    <property type="protein sequence ID" value="EJX10237.1"/>
    <property type="molecule type" value="Genomic_DNA"/>
</dbReference>
<name>J9GPR6_9ZZZZ</name>
<comment type="caution">
    <text evidence="2">The sequence shown here is derived from an EMBL/GenBank/DDBJ whole genome shotgun (WGS) entry which is preliminary data.</text>
</comment>
<evidence type="ECO:0000256" key="1">
    <source>
        <dbReference type="SAM" id="Phobius"/>
    </source>
</evidence>
<proteinExistence type="predicted"/>
<accession>J9GPR6</accession>
<gene>
    <name evidence="2" type="ORF">EVA_01637</name>
</gene>
<protein>
    <submittedName>
        <fullName evidence="2">Uncharacterized protein</fullName>
    </submittedName>
</protein>
<reference evidence="2" key="1">
    <citation type="journal article" date="2012" name="PLoS ONE">
        <title>Gene sets for utilization of primary and secondary nutrition supplies in the distal gut of endangered iberian lynx.</title>
        <authorList>
            <person name="Alcaide M."/>
            <person name="Messina E."/>
            <person name="Richter M."/>
            <person name="Bargiela R."/>
            <person name="Peplies J."/>
            <person name="Huws S.A."/>
            <person name="Newbold C.J."/>
            <person name="Golyshin P.N."/>
            <person name="Simon M.A."/>
            <person name="Lopez G."/>
            <person name="Yakimov M.M."/>
            <person name="Ferrer M."/>
        </authorList>
    </citation>
    <scope>NUCLEOTIDE SEQUENCE</scope>
</reference>
<keyword evidence="1" id="KW-1133">Transmembrane helix</keyword>
<organism evidence="2">
    <name type="scientific">gut metagenome</name>
    <dbReference type="NCBI Taxonomy" id="749906"/>
    <lineage>
        <taxon>unclassified sequences</taxon>
        <taxon>metagenomes</taxon>
        <taxon>organismal metagenomes</taxon>
    </lineage>
</organism>
<sequence length="41" mass="4484">MPSALGYVLFAKKTGITPYYIGAMPVKCIILSLGTMSDYLR</sequence>
<keyword evidence="1" id="KW-0472">Membrane</keyword>
<dbReference type="AlphaFoldDB" id="J9GPR6"/>
<evidence type="ECO:0000313" key="2">
    <source>
        <dbReference type="EMBL" id="EJX10237.1"/>
    </source>
</evidence>
<keyword evidence="1" id="KW-0812">Transmembrane</keyword>
<feature type="transmembrane region" description="Helical" evidence="1">
    <location>
        <begin position="20"/>
        <end position="40"/>
    </location>
</feature>